<comment type="caution">
    <text evidence="3">The sequence shown here is derived from an EMBL/GenBank/DDBJ whole genome shotgun (WGS) entry which is preliminary data.</text>
</comment>
<keyword evidence="1" id="KW-1133">Transmembrane helix</keyword>
<evidence type="ECO:0000313" key="4">
    <source>
        <dbReference type="Proteomes" id="UP000257109"/>
    </source>
</evidence>
<evidence type="ECO:0000256" key="1">
    <source>
        <dbReference type="SAM" id="Phobius"/>
    </source>
</evidence>
<dbReference type="OrthoDB" id="1433828at2759"/>
<protein>
    <recommendedName>
        <fullName evidence="2">Integrase zinc-binding domain-containing protein</fullName>
    </recommendedName>
</protein>
<accession>A0A371I430</accession>
<gene>
    <name evidence="3" type="ORF">CR513_05792</name>
</gene>
<sequence>MEIAFKTNFGIYEWLVMCFSLTNIPSIFMSEKLNGSHLNYSPYDRELYDLIRALQTDHEDLKHLRGKGKLNKRHAKWTEFLEKFPYVIKHKQGELNVIVNVLSRRHTLIAILETKMLGHDCIRELYKKEIDFIEPFSMCIHAALHYYYRHDGFLFKGERLCVPISCIRQLLVKELHEGGLMGHFEEHKTFDVLNEHFFWSHMRKDVHNVSKKCLTVKWQSLKFLHMNCILHSIFPLLLGLIFQWILCLDCLDLKEVEIPFL</sequence>
<evidence type="ECO:0000313" key="3">
    <source>
        <dbReference type="EMBL" id="RDY09798.1"/>
    </source>
</evidence>
<proteinExistence type="predicted"/>
<feature type="non-terminal residue" evidence="3">
    <location>
        <position position="1"/>
    </location>
</feature>
<name>A0A371I430_MUCPR</name>
<dbReference type="InterPro" id="IPR041588">
    <property type="entry name" value="Integrase_H2C2"/>
</dbReference>
<reference evidence="3" key="1">
    <citation type="submission" date="2018-05" db="EMBL/GenBank/DDBJ databases">
        <title>Draft genome of Mucuna pruriens seed.</title>
        <authorList>
            <person name="Nnadi N.E."/>
            <person name="Vos R."/>
            <person name="Hasami M.H."/>
            <person name="Devisetty U.K."/>
            <person name="Aguiy J.C."/>
        </authorList>
    </citation>
    <scope>NUCLEOTIDE SEQUENCE [LARGE SCALE GENOMIC DNA]</scope>
    <source>
        <strain evidence="3">JCA_2017</strain>
    </source>
</reference>
<feature type="transmembrane region" description="Helical" evidence="1">
    <location>
        <begin position="228"/>
        <end position="246"/>
    </location>
</feature>
<dbReference type="Proteomes" id="UP000257109">
    <property type="component" value="Unassembled WGS sequence"/>
</dbReference>
<evidence type="ECO:0000259" key="2">
    <source>
        <dbReference type="Pfam" id="PF17921"/>
    </source>
</evidence>
<organism evidence="3 4">
    <name type="scientific">Mucuna pruriens</name>
    <name type="common">Velvet bean</name>
    <name type="synonym">Dolichos pruriens</name>
    <dbReference type="NCBI Taxonomy" id="157652"/>
    <lineage>
        <taxon>Eukaryota</taxon>
        <taxon>Viridiplantae</taxon>
        <taxon>Streptophyta</taxon>
        <taxon>Embryophyta</taxon>
        <taxon>Tracheophyta</taxon>
        <taxon>Spermatophyta</taxon>
        <taxon>Magnoliopsida</taxon>
        <taxon>eudicotyledons</taxon>
        <taxon>Gunneridae</taxon>
        <taxon>Pentapetalae</taxon>
        <taxon>rosids</taxon>
        <taxon>fabids</taxon>
        <taxon>Fabales</taxon>
        <taxon>Fabaceae</taxon>
        <taxon>Papilionoideae</taxon>
        <taxon>50 kb inversion clade</taxon>
        <taxon>NPAAA clade</taxon>
        <taxon>indigoferoid/millettioid clade</taxon>
        <taxon>Phaseoleae</taxon>
        <taxon>Mucuna</taxon>
    </lineage>
</organism>
<feature type="domain" description="Integrase zinc-binding" evidence="2">
    <location>
        <begin position="167"/>
        <end position="215"/>
    </location>
</feature>
<dbReference type="EMBL" id="QJKJ01000969">
    <property type="protein sequence ID" value="RDY09798.1"/>
    <property type="molecule type" value="Genomic_DNA"/>
</dbReference>
<dbReference type="InterPro" id="IPR043502">
    <property type="entry name" value="DNA/RNA_pol_sf"/>
</dbReference>
<keyword evidence="1" id="KW-0812">Transmembrane</keyword>
<dbReference type="Gene3D" id="1.10.340.70">
    <property type="match status" value="1"/>
</dbReference>
<dbReference type="PANTHER" id="PTHR35046:SF9">
    <property type="entry name" value="RNA-DIRECTED DNA POLYMERASE"/>
    <property type="match status" value="1"/>
</dbReference>
<dbReference type="AlphaFoldDB" id="A0A371I430"/>
<dbReference type="SUPFAM" id="SSF56672">
    <property type="entry name" value="DNA/RNA polymerases"/>
    <property type="match status" value="1"/>
</dbReference>
<dbReference type="PANTHER" id="PTHR35046">
    <property type="entry name" value="ZINC KNUCKLE (CCHC-TYPE) FAMILY PROTEIN"/>
    <property type="match status" value="1"/>
</dbReference>
<dbReference type="Pfam" id="PF17921">
    <property type="entry name" value="Integrase_H2C2"/>
    <property type="match status" value="1"/>
</dbReference>
<keyword evidence="4" id="KW-1185">Reference proteome</keyword>
<keyword evidence="1" id="KW-0472">Membrane</keyword>